<protein>
    <recommendedName>
        <fullName evidence="3">Phage terminase large subunit N-terminal domain-containing protein</fullName>
    </recommendedName>
</protein>
<dbReference type="RefSeq" id="WP_134437463.1">
    <property type="nucleotide sequence ID" value="NZ_SOML01000016.1"/>
</dbReference>
<reference evidence="1 2" key="1">
    <citation type="submission" date="2019-03" db="EMBL/GenBank/DDBJ databases">
        <title>San Antonio Military Medical Center submission to MRSN (WRAIR), pending publication.</title>
        <authorList>
            <person name="Blyth D.M."/>
            <person name="Mccarthy S.L."/>
            <person name="Schall S.E."/>
            <person name="Stam J.A."/>
            <person name="Ong A.C."/>
            <person name="Mcgann P.T."/>
        </authorList>
    </citation>
    <scope>NUCLEOTIDE SEQUENCE [LARGE SCALE GENOMIC DNA]</scope>
    <source>
        <strain evidence="1 2">MRSN571793</strain>
    </source>
</reference>
<accession>A0A4Y8KTY8</accession>
<dbReference type="Gene3D" id="3.40.50.300">
    <property type="entry name" value="P-loop containing nucleotide triphosphate hydrolases"/>
    <property type="match status" value="1"/>
</dbReference>
<dbReference type="Proteomes" id="UP000297861">
    <property type="component" value="Unassembled WGS sequence"/>
</dbReference>
<dbReference type="AlphaFoldDB" id="A0A4Y8KTY8"/>
<keyword evidence="2" id="KW-1185">Reference proteome</keyword>
<organism evidence="1 2">
    <name type="scientific">Dysgonomonas capnocytophagoides</name>
    <dbReference type="NCBI Taxonomy" id="45254"/>
    <lineage>
        <taxon>Bacteria</taxon>
        <taxon>Pseudomonadati</taxon>
        <taxon>Bacteroidota</taxon>
        <taxon>Bacteroidia</taxon>
        <taxon>Bacteroidales</taxon>
        <taxon>Dysgonomonadaceae</taxon>
        <taxon>Dysgonomonas</taxon>
    </lineage>
</organism>
<dbReference type="Gene3D" id="3.30.420.240">
    <property type="match status" value="1"/>
</dbReference>
<evidence type="ECO:0008006" key="3">
    <source>
        <dbReference type="Google" id="ProtNLM"/>
    </source>
</evidence>
<gene>
    <name evidence="1" type="ORF">E2605_18195</name>
</gene>
<evidence type="ECO:0000313" key="2">
    <source>
        <dbReference type="Proteomes" id="UP000297861"/>
    </source>
</evidence>
<dbReference type="InterPro" id="IPR027417">
    <property type="entry name" value="P-loop_NTPase"/>
</dbReference>
<name>A0A4Y8KTY8_9BACT</name>
<comment type="caution">
    <text evidence="1">The sequence shown here is derived from an EMBL/GenBank/DDBJ whole genome shotgun (WGS) entry which is preliminary data.</text>
</comment>
<dbReference type="OrthoDB" id="924847at2"/>
<evidence type="ECO:0000313" key="1">
    <source>
        <dbReference type="EMBL" id="TFD92776.1"/>
    </source>
</evidence>
<proteinExistence type="predicted"/>
<dbReference type="EMBL" id="SOML01000016">
    <property type="protein sequence ID" value="TFD92776.1"/>
    <property type="molecule type" value="Genomic_DNA"/>
</dbReference>
<sequence>MRLSPKQTITLDLLEDHITNEIQYGGAAGGGKSILAGYWLTKMSLRYPETKWLLGRAKMKTLKETSLKSLFQVFRMQGITQRHFKYNGANDKENPNTIEFYNGSLIILKDLFYYPSDPEFDELGSLEITGAAIDENSQITEKCWNIVMSRIRHDVAKNGLIPKMFGSCNPTKNFVYSRFYKPYKDGKLGSDKAFIQALVTDNPFVDKFYIDNLMKLDPRSKERLLFGNWEYDDDPYTLMEYEKIVDLFTNSHVQDGFKYMTIDVARLGKDDTTIRIWSGLICIYKKVIPKCRIDDLATLVRKIQREYSVPNSNTIADEDGVGGGLVDILRCKGFVNNSRPIPTYGEVKNYYNLRSQCFFKLSELVNNNQIFLQNEPIPERERVTKELEQIKQIDADKDSKLKVISKEQLKIILGASTDEADNLMMRMYFELKKMERRPTKKPRARNIKLS</sequence>